<dbReference type="SMART" id="SM00418">
    <property type="entry name" value="HTH_ARSR"/>
    <property type="match status" value="1"/>
</dbReference>
<dbReference type="Pfam" id="PF12840">
    <property type="entry name" value="HTH_20"/>
    <property type="match status" value="1"/>
</dbReference>
<dbReference type="GO" id="GO:0003677">
    <property type="term" value="F:DNA binding"/>
    <property type="evidence" value="ECO:0007669"/>
    <property type="project" value="UniProtKB-KW"/>
</dbReference>
<organism evidence="5">
    <name type="scientific">bioreactor metagenome</name>
    <dbReference type="NCBI Taxonomy" id="1076179"/>
    <lineage>
        <taxon>unclassified sequences</taxon>
        <taxon>metagenomes</taxon>
        <taxon>ecological metagenomes</taxon>
    </lineage>
</organism>
<dbReference type="InterPro" id="IPR036388">
    <property type="entry name" value="WH-like_DNA-bd_sf"/>
</dbReference>
<protein>
    <submittedName>
        <fullName evidence="5">Transcriptional repressor PagR</fullName>
    </submittedName>
</protein>
<gene>
    <name evidence="5" type="primary">pagR_5</name>
    <name evidence="5" type="ORF">SDC9_83272</name>
</gene>
<evidence type="ECO:0000313" key="5">
    <source>
        <dbReference type="EMBL" id="MPM36672.1"/>
    </source>
</evidence>
<name>A0A644Z789_9ZZZZ</name>
<dbReference type="SUPFAM" id="SSF46785">
    <property type="entry name" value="Winged helix' DNA-binding domain"/>
    <property type="match status" value="1"/>
</dbReference>
<dbReference type="PANTHER" id="PTHR43132">
    <property type="entry name" value="ARSENICAL RESISTANCE OPERON REPRESSOR ARSR-RELATED"/>
    <property type="match status" value="1"/>
</dbReference>
<dbReference type="InterPro" id="IPR051011">
    <property type="entry name" value="Metal_resp_trans_reg"/>
</dbReference>
<evidence type="ECO:0000256" key="3">
    <source>
        <dbReference type="ARBA" id="ARBA00023163"/>
    </source>
</evidence>
<accession>A0A644Z789</accession>
<reference evidence="5" key="1">
    <citation type="submission" date="2019-08" db="EMBL/GenBank/DDBJ databases">
        <authorList>
            <person name="Kucharzyk K."/>
            <person name="Murdoch R.W."/>
            <person name="Higgins S."/>
            <person name="Loffler F."/>
        </authorList>
    </citation>
    <scope>NUCLEOTIDE SEQUENCE</scope>
</reference>
<keyword evidence="2" id="KW-0238">DNA-binding</keyword>
<dbReference type="AlphaFoldDB" id="A0A644Z789"/>
<keyword evidence="3" id="KW-0804">Transcription</keyword>
<dbReference type="Gene3D" id="1.10.10.10">
    <property type="entry name" value="Winged helix-like DNA-binding domain superfamily/Winged helix DNA-binding domain"/>
    <property type="match status" value="1"/>
</dbReference>
<dbReference type="InterPro" id="IPR011991">
    <property type="entry name" value="ArsR-like_HTH"/>
</dbReference>
<dbReference type="InterPro" id="IPR036390">
    <property type="entry name" value="WH_DNA-bd_sf"/>
</dbReference>
<dbReference type="PRINTS" id="PR00778">
    <property type="entry name" value="HTHARSR"/>
</dbReference>
<dbReference type="NCBIfam" id="NF033788">
    <property type="entry name" value="HTH_metalloreg"/>
    <property type="match status" value="1"/>
</dbReference>
<dbReference type="PANTHER" id="PTHR43132:SF2">
    <property type="entry name" value="ARSENICAL RESISTANCE OPERON REPRESSOR ARSR-RELATED"/>
    <property type="match status" value="1"/>
</dbReference>
<dbReference type="InterPro" id="IPR001845">
    <property type="entry name" value="HTH_ArsR_DNA-bd_dom"/>
</dbReference>
<comment type="caution">
    <text evidence="5">The sequence shown here is derived from an EMBL/GenBank/DDBJ whole genome shotgun (WGS) entry which is preliminary data.</text>
</comment>
<evidence type="ECO:0000256" key="1">
    <source>
        <dbReference type="ARBA" id="ARBA00023015"/>
    </source>
</evidence>
<feature type="domain" description="HTH arsR-type" evidence="4">
    <location>
        <begin position="3"/>
        <end position="95"/>
    </location>
</feature>
<keyword evidence="1" id="KW-0805">Transcription regulation</keyword>
<dbReference type="EMBL" id="VSSQ01007684">
    <property type="protein sequence ID" value="MPM36672.1"/>
    <property type="molecule type" value="Genomic_DNA"/>
</dbReference>
<dbReference type="PROSITE" id="PS50987">
    <property type="entry name" value="HTH_ARSR_2"/>
    <property type="match status" value="1"/>
</dbReference>
<dbReference type="CDD" id="cd00090">
    <property type="entry name" value="HTH_ARSR"/>
    <property type="match status" value="1"/>
</dbReference>
<proteinExistence type="predicted"/>
<evidence type="ECO:0000256" key="2">
    <source>
        <dbReference type="ARBA" id="ARBA00023125"/>
    </source>
</evidence>
<sequence>MDMDTNKYNEIAEVLKALAHPVRLCIVRGLIEKGGCNVCHMQECLGMPQSTTSQHLQKLRSAGIISGQRKGLEVTYQVCDQRVVELIKVLFPEDK</sequence>
<dbReference type="GO" id="GO:0003700">
    <property type="term" value="F:DNA-binding transcription factor activity"/>
    <property type="evidence" value="ECO:0007669"/>
    <property type="project" value="InterPro"/>
</dbReference>
<evidence type="ECO:0000259" key="4">
    <source>
        <dbReference type="PROSITE" id="PS50987"/>
    </source>
</evidence>